<sequence>MIDLTKNLEEIDKGIDRIDRNNKQIQLLQLLFDIQIEQREIKREIKKLSRLLLEKGDK</sequence>
<accession>A0ABV6GKZ7</accession>
<evidence type="ECO:0000313" key="1">
    <source>
        <dbReference type="EMBL" id="MFC0274101.1"/>
    </source>
</evidence>
<comment type="caution">
    <text evidence="1">The sequence shown here is derived from an EMBL/GenBank/DDBJ whole genome shotgun (WGS) entry which is preliminary data.</text>
</comment>
<proteinExistence type="predicted"/>
<reference evidence="1 2" key="1">
    <citation type="submission" date="2024-09" db="EMBL/GenBank/DDBJ databases">
        <authorList>
            <person name="Sun Q."/>
            <person name="Mori K."/>
        </authorList>
    </citation>
    <scope>NUCLEOTIDE SEQUENCE [LARGE SCALE GENOMIC DNA]</scope>
    <source>
        <strain evidence="1 2">CCM 7228</strain>
    </source>
</reference>
<dbReference type="EMBL" id="JBHLVO010000029">
    <property type="protein sequence ID" value="MFC0274101.1"/>
    <property type="molecule type" value="Genomic_DNA"/>
</dbReference>
<gene>
    <name evidence="1" type="ORF">ACFFIX_22390</name>
</gene>
<protein>
    <submittedName>
        <fullName evidence="1">Uncharacterized protein</fullName>
    </submittedName>
</protein>
<keyword evidence="2" id="KW-1185">Reference proteome</keyword>
<evidence type="ECO:0000313" key="2">
    <source>
        <dbReference type="Proteomes" id="UP001589854"/>
    </source>
</evidence>
<dbReference type="Proteomes" id="UP001589854">
    <property type="component" value="Unassembled WGS sequence"/>
</dbReference>
<dbReference type="RefSeq" id="WP_378938022.1">
    <property type="nucleotide sequence ID" value="NZ_JBHLVO010000029.1"/>
</dbReference>
<name>A0ABV6GKZ7_9BACI</name>
<organism evidence="1 2">
    <name type="scientific">Metabacillus herbersteinensis</name>
    <dbReference type="NCBI Taxonomy" id="283816"/>
    <lineage>
        <taxon>Bacteria</taxon>
        <taxon>Bacillati</taxon>
        <taxon>Bacillota</taxon>
        <taxon>Bacilli</taxon>
        <taxon>Bacillales</taxon>
        <taxon>Bacillaceae</taxon>
        <taxon>Metabacillus</taxon>
    </lineage>
</organism>